<sequence>MADSSRPHSSCPSGPSEALQGTLKEVRIARRVAEVGGIYSFDDKTHFSLLSSPIVLYSNRRLVFLKVTSTLTITPHSPPILWRVYTANPRWLKPLTSLWAHFSEIVLKPQMMFLVRGPIPPTWMILKAPLDVEPLRSLMGPHANVPFARGQQVARPETSKGKGSKEPPSLDQVRAKTIPGLIIEIQLCAIRNHYDFPDEVKTRILDEEENINTPTTT</sequence>
<organism evidence="2 3">
    <name type="scientific">Lithospermum erythrorhizon</name>
    <name type="common">Purple gromwell</name>
    <name type="synonym">Lithospermum officinale var. erythrorhizon</name>
    <dbReference type="NCBI Taxonomy" id="34254"/>
    <lineage>
        <taxon>Eukaryota</taxon>
        <taxon>Viridiplantae</taxon>
        <taxon>Streptophyta</taxon>
        <taxon>Embryophyta</taxon>
        <taxon>Tracheophyta</taxon>
        <taxon>Spermatophyta</taxon>
        <taxon>Magnoliopsida</taxon>
        <taxon>eudicotyledons</taxon>
        <taxon>Gunneridae</taxon>
        <taxon>Pentapetalae</taxon>
        <taxon>asterids</taxon>
        <taxon>lamiids</taxon>
        <taxon>Boraginales</taxon>
        <taxon>Boraginaceae</taxon>
        <taxon>Boraginoideae</taxon>
        <taxon>Lithospermeae</taxon>
        <taxon>Lithospermum</taxon>
    </lineage>
</organism>
<evidence type="ECO:0000256" key="1">
    <source>
        <dbReference type="SAM" id="MobiDB-lite"/>
    </source>
</evidence>
<dbReference type="Proteomes" id="UP001454036">
    <property type="component" value="Unassembled WGS sequence"/>
</dbReference>
<accession>A0AAV3QEA8</accession>
<evidence type="ECO:0000313" key="2">
    <source>
        <dbReference type="EMBL" id="GAA0162439.1"/>
    </source>
</evidence>
<feature type="region of interest" description="Disordered" evidence="1">
    <location>
        <begin position="147"/>
        <end position="171"/>
    </location>
</feature>
<protein>
    <submittedName>
        <fullName evidence="2">Uncharacterized protein</fullName>
    </submittedName>
</protein>
<name>A0AAV3QEA8_LITER</name>
<proteinExistence type="predicted"/>
<keyword evidence="3" id="KW-1185">Reference proteome</keyword>
<dbReference type="AlphaFoldDB" id="A0AAV3QEA8"/>
<dbReference type="EMBL" id="BAABME010004454">
    <property type="protein sequence ID" value="GAA0162439.1"/>
    <property type="molecule type" value="Genomic_DNA"/>
</dbReference>
<reference evidence="2 3" key="1">
    <citation type="submission" date="2024-01" db="EMBL/GenBank/DDBJ databases">
        <title>The complete chloroplast genome sequence of Lithospermum erythrorhizon: insights into the phylogenetic relationship among Boraginaceae species and the maternal lineages of purple gromwells.</title>
        <authorList>
            <person name="Okada T."/>
            <person name="Watanabe K."/>
        </authorList>
    </citation>
    <scope>NUCLEOTIDE SEQUENCE [LARGE SCALE GENOMIC DNA]</scope>
</reference>
<gene>
    <name evidence="2" type="ORF">LIER_18530</name>
</gene>
<evidence type="ECO:0000313" key="3">
    <source>
        <dbReference type="Proteomes" id="UP001454036"/>
    </source>
</evidence>
<comment type="caution">
    <text evidence="2">The sequence shown here is derived from an EMBL/GenBank/DDBJ whole genome shotgun (WGS) entry which is preliminary data.</text>
</comment>